<feature type="compositionally biased region" description="Basic and acidic residues" evidence="1">
    <location>
        <begin position="148"/>
        <end position="157"/>
    </location>
</feature>
<feature type="compositionally biased region" description="Basic and acidic residues" evidence="1">
    <location>
        <begin position="121"/>
        <end position="141"/>
    </location>
</feature>
<dbReference type="PANTHER" id="PTHR23024:SF577">
    <property type="entry name" value="CARBOXYLESTERASE 2-RELATED"/>
    <property type="match status" value="1"/>
</dbReference>
<name>A0A6P5FQ54_ANACO</name>
<evidence type="ECO:0000256" key="1">
    <source>
        <dbReference type="SAM" id="MobiDB-lite"/>
    </source>
</evidence>
<reference evidence="3" key="1">
    <citation type="journal article" date="2015" name="Nat. Genet.">
        <title>The pineapple genome and the evolution of CAM photosynthesis.</title>
        <authorList>
            <person name="Ming R."/>
            <person name="VanBuren R."/>
            <person name="Wai C.M."/>
            <person name="Tang H."/>
            <person name="Schatz M.C."/>
            <person name="Bowers J.E."/>
            <person name="Lyons E."/>
            <person name="Wang M.L."/>
            <person name="Chen J."/>
            <person name="Biggers E."/>
            <person name="Zhang J."/>
            <person name="Huang L."/>
            <person name="Zhang L."/>
            <person name="Miao W."/>
            <person name="Zhang J."/>
            <person name="Ye Z."/>
            <person name="Miao C."/>
            <person name="Lin Z."/>
            <person name="Wang H."/>
            <person name="Zhou H."/>
            <person name="Yim W.C."/>
            <person name="Priest H.D."/>
            <person name="Zheng C."/>
            <person name="Woodhouse M."/>
            <person name="Edger P.P."/>
            <person name="Guyot R."/>
            <person name="Guo H.B."/>
            <person name="Guo H."/>
            <person name="Zheng G."/>
            <person name="Singh R."/>
            <person name="Sharma A."/>
            <person name="Min X."/>
            <person name="Zheng Y."/>
            <person name="Lee H."/>
            <person name="Gurtowski J."/>
            <person name="Sedlazeck F.J."/>
            <person name="Harkess A."/>
            <person name="McKain M.R."/>
            <person name="Liao Z."/>
            <person name="Fang J."/>
            <person name="Liu J."/>
            <person name="Zhang X."/>
            <person name="Zhang Q."/>
            <person name="Hu W."/>
            <person name="Qin Y."/>
            <person name="Wang K."/>
            <person name="Chen L.Y."/>
            <person name="Shirley N."/>
            <person name="Lin Y.R."/>
            <person name="Liu L.Y."/>
            <person name="Hernandez A.G."/>
            <person name="Wright C.L."/>
            <person name="Bulone V."/>
            <person name="Tuskan G.A."/>
            <person name="Heath K."/>
            <person name="Zee F."/>
            <person name="Moore P.H."/>
            <person name="Sunkar R."/>
            <person name="Leebens-Mack J.H."/>
            <person name="Mockler T."/>
            <person name="Bennetzen J.L."/>
            <person name="Freeling M."/>
            <person name="Sankoff D."/>
            <person name="Paterson A.H."/>
            <person name="Zhu X."/>
            <person name="Yang X."/>
            <person name="Smith J.A."/>
            <person name="Cushman J.C."/>
            <person name="Paull R.E."/>
            <person name="Yu Q."/>
        </authorList>
    </citation>
    <scope>NUCLEOTIDE SEQUENCE [LARGE SCALE GENOMIC DNA]</scope>
    <source>
        <strain evidence="3">cv. F153</strain>
    </source>
</reference>
<feature type="compositionally biased region" description="Gly residues" evidence="1">
    <location>
        <begin position="105"/>
        <end position="118"/>
    </location>
</feature>
<sequence length="166" mass="17310">MIVVSVEYRRAPEHPLPAAYDDAWATLRCAAARVDRWLAERGNLARVFLGGDSAGANIAHNVAMRVATEGLGVKIEGSILIHPVLGGERDRGGGGGEEEGEDEGVLGGGEPWDGGGEGSEVESHGGWERGEVEDARVREGDGGGGGEGRVEGEREGVLRGVEAEWA</sequence>
<dbReference type="Gene3D" id="3.40.50.1820">
    <property type="entry name" value="alpha/beta hydrolase"/>
    <property type="match status" value="1"/>
</dbReference>
<proteinExistence type="predicted"/>
<dbReference type="Pfam" id="PF07859">
    <property type="entry name" value="Abhydrolase_3"/>
    <property type="match status" value="1"/>
</dbReference>
<evidence type="ECO:0000313" key="4">
    <source>
        <dbReference type="RefSeq" id="XP_020098426.1"/>
    </source>
</evidence>
<dbReference type="OrthoDB" id="408631at2759"/>
<dbReference type="InterPro" id="IPR029058">
    <property type="entry name" value="AB_hydrolase_fold"/>
</dbReference>
<evidence type="ECO:0000313" key="3">
    <source>
        <dbReference type="Proteomes" id="UP000515123"/>
    </source>
</evidence>
<reference evidence="4" key="2">
    <citation type="submission" date="2025-08" db="UniProtKB">
        <authorList>
            <consortium name="RefSeq"/>
        </authorList>
    </citation>
    <scope>IDENTIFICATION</scope>
    <source>
        <tissue evidence="4">Leaf</tissue>
    </source>
</reference>
<protein>
    <submittedName>
        <fullName evidence="4">Probable carboxylesterase 3</fullName>
    </submittedName>
</protein>
<dbReference type="AlphaFoldDB" id="A0A6P5FQ54"/>
<feature type="region of interest" description="Disordered" evidence="1">
    <location>
        <begin position="86"/>
        <end position="166"/>
    </location>
</feature>
<evidence type="ECO:0000259" key="2">
    <source>
        <dbReference type="Pfam" id="PF07859"/>
    </source>
</evidence>
<dbReference type="InterPro" id="IPR050466">
    <property type="entry name" value="Carboxylest/Gibb_receptor"/>
</dbReference>
<keyword evidence="3" id="KW-1185">Reference proteome</keyword>
<dbReference type="PANTHER" id="PTHR23024">
    <property type="entry name" value="ARYLACETAMIDE DEACETYLASE"/>
    <property type="match status" value="1"/>
</dbReference>
<dbReference type="RefSeq" id="XP_020098426.1">
    <property type="nucleotide sequence ID" value="XM_020242837.1"/>
</dbReference>
<gene>
    <name evidence="4" type="primary">LOC109717163</name>
</gene>
<feature type="domain" description="Alpha/beta hydrolase fold-3" evidence="2">
    <location>
        <begin position="2"/>
        <end position="87"/>
    </location>
</feature>
<accession>A0A6P5FQ54</accession>
<dbReference type="InterPro" id="IPR013094">
    <property type="entry name" value="AB_hydrolase_3"/>
</dbReference>
<dbReference type="Gramene" id="Aco005524.1.mrna1">
    <property type="protein sequence ID" value="Aco005524.1.mrna1.cds1"/>
    <property type="gene ID" value="Aco005524.1.path1"/>
</dbReference>
<dbReference type="Proteomes" id="UP000515123">
    <property type="component" value="Linkage group 11"/>
</dbReference>
<dbReference type="SUPFAM" id="SSF53474">
    <property type="entry name" value="alpha/beta-Hydrolases"/>
    <property type="match status" value="1"/>
</dbReference>
<dbReference type="GO" id="GO:0016787">
    <property type="term" value="F:hydrolase activity"/>
    <property type="evidence" value="ECO:0007669"/>
    <property type="project" value="InterPro"/>
</dbReference>
<organism evidence="3 4">
    <name type="scientific">Ananas comosus</name>
    <name type="common">Pineapple</name>
    <name type="synonym">Ananas ananas</name>
    <dbReference type="NCBI Taxonomy" id="4615"/>
    <lineage>
        <taxon>Eukaryota</taxon>
        <taxon>Viridiplantae</taxon>
        <taxon>Streptophyta</taxon>
        <taxon>Embryophyta</taxon>
        <taxon>Tracheophyta</taxon>
        <taxon>Spermatophyta</taxon>
        <taxon>Magnoliopsida</taxon>
        <taxon>Liliopsida</taxon>
        <taxon>Poales</taxon>
        <taxon>Bromeliaceae</taxon>
        <taxon>Bromelioideae</taxon>
        <taxon>Ananas</taxon>
    </lineage>
</organism>
<dbReference type="GeneID" id="109717163"/>